<sequence length="146" mass="17254">MLSEEEYQDTKRQLHNITATAKLRQKIRRILLKKLKEHEYATKFIPFEPLPHIQFFINRTTIEPILQQIIKAVTISTEFTIDIESINVYKLRNELALIQVQVILPYDYSLALIIEVCHLSSVNHVNFILMNELFRIAFSPDKIIYI</sequence>
<reference evidence="1" key="1">
    <citation type="submission" date="2021-02" db="EMBL/GenBank/DDBJ databases">
        <authorList>
            <person name="Nowell W R."/>
        </authorList>
    </citation>
    <scope>NUCLEOTIDE SEQUENCE</scope>
</reference>
<proteinExistence type="predicted"/>
<evidence type="ECO:0000313" key="2">
    <source>
        <dbReference type="EMBL" id="CAF3813316.1"/>
    </source>
</evidence>
<evidence type="ECO:0000313" key="1">
    <source>
        <dbReference type="EMBL" id="CAF1320124.1"/>
    </source>
</evidence>
<dbReference type="AlphaFoldDB" id="A0A815F8K3"/>
<dbReference type="EMBL" id="CAJNOO010003135">
    <property type="protein sequence ID" value="CAF1320124.1"/>
    <property type="molecule type" value="Genomic_DNA"/>
</dbReference>
<evidence type="ECO:0000313" key="3">
    <source>
        <dbReference type="Proteomes" id="UP000663882"/>
    </source>
</evidence>
<name>A0A815F8K3_9BILA</name>
<dbReference type="Proteomes" id="UP000663882">
    <property type="component" value="Unassembled WGS sequence"/>
</dbReference>
<accession>A0A815F8K3</accession>
<dbReference type="EMBL" id="CAJOAX010002697">
    <property type="protein sequence ID" value="CAF3813316.1"/>
    <property type="molecule type" value="Genomic_DNA"/>
</dbReference>
<protein>
    <submittedName>
        <fullName evidence="1">Uncharacterized protein</fullName>
    </submittedName>
</protein>
<organism evidence="1 3">
    <name type="scientific">Rotaria sordida</name>
    <dbReference type="NCBI Taxonomy" id="392033"/>
    <lineage>
        <taxon>Eukaryota</taxon>
        <taxon>Metazoa</taxon>
        <taxon>Spiralia</taxon>
        <taxon>Gnathifera</taxon>
        <taxon>Rotifera</taxon>
        <taxon>Eurotatoria</taxon>
        <taxon>Bdelloidea</taxon>
        <taxon>Philodinida</taxon>
        <taxon>Philodinidae</taxon>
        <taxon>Rotaria</taxon>
    </lineage>
</organism>
<dbReference type="Proteomes" id="UP000663823">
    <property type="component" value="Unassembled WGS sequence"/>
</dbReference>
<dbReference type="OrthoDB" id="10062878at2759"/>
<comment type="caution">
    <text evidence="1">The sequence shown here is derived from an EMBL/GenBank/DDBJ whole genome shotgun (WGS) entry which is preliminary data.</text>
</comment>
<gene>
    <name evidence="2" type="ORF">OTI717_LOCUS18955</name>
    <name evidence="1" type="ORF">RFH988_LOCUS30713</name>
</gene>